<dbReference type="InterPro" id="IPR029045">
    <property type="entry name" value="ClpP/crotonase-like_dom_sf"/>
</dbReference>
<dbReference type="EMBL" id="RBLC01000003">
    <property type="protein sequence ID" value="RKS21744.1"/>
    <property type="molecule type" value="Genomic_DNA"/>
</dbReference>
<dbReference type="SMART" id="SM00245">
    <property type="entry name" value="TSPc"/>
    <property type="match status" value="1"/>
</dbReference>
<reference evidence="3 4" key="1">
    <citation type="submission" date="2018-10" db="EMBL/GenBank/DDBJ databases">
        <title>Genomic Encyclopedia of Archaeal and Bacterial Type Strains, Phase II (KMG-II): from individual species to whole genera.</title>
        <authorList>
            <person name="Goeker M."/>
        </authorList>
    </citation>
    <scope>NUCLEOTIDE SEQUENCE [LARGE SCALE GENOMIC DNA]</scope>
    <source>
        <strain evidence="3 4">DSM 29537</strain>
    </source>
</reference>
<dbReference type="AlphaFoldDB" id="A0A495M6T7"/>
<comment type="caution">
    <text evidence="3">The sequence shown here is derived from an EMBL/GenBank/DDBJ whole genome shotgun (WGS) entry which is preliminary data.</text>
</comment>
<evidence type="ECO:0000259" key="2">
    <source>
        <dbReference type="SMART" id="SM00245"/>
    </source>
</evidence>
<dbReference type="OrthoDB" id="6397760at2"/>
<feature type="signal peptide" evidence="1">
    <location>
        <begin position="1"/>
        <end position="22"/>
    </location>
</feature>
<dbReference type="Gene3D" id="3.30.750.44">
    <property type="match status" value="1"/>
</dbReference>
<accession>A0A495M6T7</accession>
<dbReference type="Proteomes" id="UP000277579">
    <property type="component" value="Unassembled WGS sequence"/>
</dbReference>
<keyword evidence="4" id="KW-1185">Reference proteome</keyword>
<evidence type="ECO:0000256" key="1">
    <source>
        <dbReference type="SAM" id="SignalP"/>
    </source>
</evidence>
<sequence>MKRFRLLVLPLFMLCSIHFGHAQKKSNKGVTRHQIVSLVDSLKKSLNSYYIFPDKALLISNHLSSQLAKGVYKNNTDPAKLASQFENDIRSIHYDSHLHISFEPGMLAPNKMSPEERTKAMEEFLATERDNNFNLQKVEVLPGNIGYFLFNGFTGSVDEAKPILNAALTFLSGTKTLIIDLRYNGGGNTANRLESYFFKERTHLYDNVNTFEKNTISVFSDPSATNGLTLLMPVYILTSKNTFSAAEAFSASMQSLKRAVIVGENTGGGSHMTGTFDLGGGFIARIPFARPISTAAFKDWEGTGVTPDIPVEASKALEKAQEVIYQDLLSQAKSEKDKMKIQWAMNMLIAEQNPPNLSAASYNKYVGTYVGGLKFYIENDQFVCENSGRGGSNVFKLIPIFDDTYVLDENVQIQFVKDEKNIYSSLKMLWKDGHVTENRKE</sequence>
<dbReference type="GO" id="GO:0008236">
    <property type="term" value="F:serine-type peptidase activity"/>
    <property type="evidence" value="ECO:0007669"/>
    <property type="project" value="InterPro"/>
</dbReference>
<dbReference type="Gene3D" id="3.90.226.10">
    <property type="entry name" value="2-enoyl-CoA Hydratase, Chain A, domain 1"/>
    <property type="match status" value="1"/>
</dbReference>
<dbReference type="PANTHER" id="PTHR11261:SF3">
    <property type="entry name" value="RETINOL-BINDING PROTEIN 3"/>
    <property type="match status" value="1"/>
</dbReference>
<dbReference type="Pfam" id="PF03572">
    <property type="entry name" value="Peptidase_S41"/>
    <property type="match status" value="1"/>
</dbReference>
<evidence type="ECO:0000313" key="3">
    <source>
        <dbReference type="EMBL" id="RKS21744.1"/>
    </source>
</evidence>
<dbReference type="CDD" id="cd07563">
    <property type="entry name" value="Peptidase_S41_IRBP"/>
    <property type="match status" value="1"/>
</dbReference>
<dbReference type="Pfam" id="PF11918">
    <property type="entry name" value="Peptidase_S41_N"/>
    <property type="match status" value="1"/>
</dbReference>
<dbReference type="InterPro" id="IPR005151">
    <property type="entry name" value="Tail-specific_protease"/>
</dbReference>
<gene>
    <name evidence="3" type="ORF">CLV94_2379</name>
</gene>
<evidence type="ECO:0000313" key="4">
    <source>
        <dbReference type="Proteomes" id="UP000277579"/>
    </source>
</evidence>
<organism evidence="3 4">
    <name type="scientific">Flavobacterium endophyticum</name>
    <dbReference type="NCBI Taxonomy" id="1540163"/>
    <lineage>
        <taxon>Bacteria</taxon>
        <taxon>Pseudomonadati</taxon>
        <taxon>Bacteroidota</taxon>
        <taxon>Flavobacteriia</taxon>
        <taxon>Flavobacteriales</taxon>
        <taxon>Flavobacteriaceae</taxon>
        <taxon>Flavobacterium</taxon>
    </lineage>
</organism>
<proteinExistence type="predicted"/>
<dbReference type="GO" id="GO:0006508">
    <property type="term" value="P:proteolysis"/>
    <property type="evidence" value="ECO:0007669"/>
    <property type="project" value="InterPro"/>
</dbReference>
<keyword evidence="1" id="KW-0732">Signal</keyword>
<feature type="domain" description="Tail specific protease" evidence="2">
    <location>
        <begin position="114"/>
        <end position="312"/>
    </location>
</feature>
<dbReference type="PANTHER" id="PTHR11261">
    <property type="entry name" value="INTERPHOTORECEPTOR RETINOID-BINDING PROTEIN"/>
    <property type="match status" value="1"/>
</dbReference>
<protein>
    <submittedName>
        <fullName evidence="3">Peptidase S41-like protein</fullName>
    </submittedName>
</protein>
<dbReference type="SUPFAM" id="SSF52096">
    <property type="entry name" value="ClpP/crotonase"/>
    <property type="match status" value="1"/>
</dbReference>
<feature type="chain" id="PRO_5019824114" evidence="1">
    <location>
        <begin position="23"/>
        <end position="441"/>
    </location>
</feature>
<name>A0A495M6T7_9FLAO</name>